<protein>
    <submittedName>
        <fullName evidence="2">Uncharacterized protein</fullName>
    </submittedName>
</protein>
<evidence type="ECO:0000313" key="3">
    <source>
        <dbReference type="Proteomes" id="UP001059824"/>
    </source>
</evidence>
<gene>
    <name evidence="2" type="ORF">GII36_03880</name>
</gene>
<reference evidence="2" key="1">
    <citation type="journal article" date="2021" name="Nat. Microbiol.">
        <title>Cocultivation of an ultrasmall environmental parasitic bacterium with lytic ability against bacteria associated with wastewater foams.</title>
        <authorList>
            <person name="Batinovic S."/>
            <person name="Rose J.J.A."/>
            <person name="Ratcliffe J."/>
            <person name="Seviour R.J."/>
            <person name="Petrovski S."/>
        </authorList>
    </citation>
    <scope>NUCLEOTIDE SEQUENCE</scope>
    <source>
        <strain evidence="2">JR1</strain>
    </source>
</reference>
<organism evidence="2 3">
    <name type="scientific">Candidatus Mycosynbacter amalyticus</name>
    <dbReference type="NCBI Taxonomy" id="2665156"/>
    <lineage>
        <taxon>Bacteria</taxon>
        <taxon>Candidatus Saccharimonadota</taxon>
        <taxon>Candidatus Saccharimonadota incertae sedis</taxon>
        <taxon>Candidatus Mycosynbacter</taxon>
    </lineage>
</organism>
<keyword evidence="3" id="KW-1185">Reference proteome</keyword>
<dbReference type="AlphaFoldDB" id="A0A857MK93"/>
<sequence length="354" mass="37928">MSESRAKQQQEQVDSPYRRVGILAIGIVAALALIFAFNFVARAFGGNEAKLMEAVVATLKEPRINGQFSLAQQAQTNTFSMKGSFVAQDLKKISLTGEVDGAYQGEQLNVPVKAYSDLGQATTYINISNAPKVAETVGASAPTLKTDLTSLAGKIDNKWVKIQQGKNTSNTCTSDLFAKISSDSGASKQVAGIFSGNRFLKVDGVEKKDDTTQVYTVNYDEDAMTSFIKSLKTTDFFKATKSCDSTYDPLGTEAAAAAKTSATAQQQTAQSQKSSVTTKMTAINGRITDITVVSSLNNQVNTTRVSLDFKSGEPLTAPTDNIIESSAVQEELTSLGKIFQEQQQQSAQSSQVVQ</sequence>
<feature type="transmembrane region" description="Helical" evidence="1">
    <location>
        <begin position="20"/>
        <end position="41"/>
    </location>
</feature>
<accession>A0A857MK93</accession>
<dbReference type="RefSeq" id="WP_260762676.1">
    <property type="nucleotide sequence ID" value="NZ_CP045921.1"/>
</dbReference>
<keyword evidence="1" id="KW-0472">Membrane</keyword>
<name>A0A857MK93_9BACT</name>
<evidence type="ECO:0000256" key="1">
    <source>
        <dbReference type="SAM" id="Phobius"/>
    </source>
</evidence>
<keyword evidence="1" id="KW-0812">Transmembrane</keyword>
<proteinExistence type="predicted"/>
<dbReference type="Proteomes" id="UP001059824">
    <property type="component" value="Chromosome"/>
</dbReference>
<evidence type="ECO:0000313" key="2">
    <source>
        <dbReference type="EMBL" id="QHN42976.1"/>
    </source>
</evidence>
<keyword evidence="1" id="KW-1133">Transmembrane helix</keyword>
<dbReference type="EMBL" id="CP045921">
    <property type="protein sequence ID" value="QHN42976.1"/>
    <property type="molecule type" value="Genomic_DNA"/>
</dbReference>
<dbReference type="KEGG" id="mama:GII36_03880"/>